<gene>
    <name evidence="12" type="ORF">MNOR_LOCUS5071</name>
</gene>
<feature type="region of interest" description="Disordered" evidence="10">
    <location>
        <begin position="465"/>
        <end position="503"/>
    </location>
</feature>
<dbReference type="GO" id="GO:0008270">
    <property type="term" value="F:zinc ion binding"/>
    <property type="evidence" value="ECO:0007669"/>
    <property type="project" value="UniProtKB-KW"/>
</dbReference>
<feature type="region of interest" description="Disordered" evidence="10">
    <location>
        <begin position="242"/>
        <end position="288"/>
    </location>
</feature>
<evidence type="ECO:0000313" key="13">
    <source>
        <dbReference type="Proteomes" id="UP001497623"/>
    </source>
</evidence>
<feature type="compositionally biased region" description="Polar residues" evidence="10">
    <location>
        <begin position="252"/>
        <end position="270"/>
    </location>
</feature>
<dbReference type="PROSITE" id="PS50157">
    <property type="entry name" value="ZINC_FINGER_C2H2_2"/>
    <property type="match status" value="1"/>
</dbReference>
<dbReference type="Proteomes" id="UP001497623">
    <property type="component" value="Unassembled WGS sequence"/>
</dbReference>
<feature type="domain" description="C2H2-type" evidence="11">
    <location>
        <begin position="298"/>
        <end position="328"/>
    </location>
</feature>
<dbReference type="InterPro" id="IPR031940">
    <property type="entry name" value="DUF4772"/>
</dbReference>
<feature type="region of interest" description="Disordered" evidence="10">
    <location>
        <begin position="150"/>
        <end position="198"/>
    </location>
</feature>
<comment type="caution">
    <text evidence="12">The sequence shown here is derived from an EMBL/GenBank/DDBJ whole genome shotgun (WGS) entry which is preliminary data.</text>
</comment>
<feature type="region of interest" description="Disordered" evidence="10">
    <location>
        <begin position="322"/>
        <end position="351"/>
    </location>
</feature>
<keyword evidence="5" id="KW-0805">Transcription regulation</keyword>
<sequence>MSTGKRLAKRSILGTRVACMSEDGKYYPSIICNVKQMDEGKGPTVYTVRVEGEHRRRDVRESDLVGSGFVNVNSVKLRSGQKVYITHNQREIHGAVLYHRPNIDEVLISIINPETGVKSDVKKRLEEIRLMESRKSARLADSDTDFAKLADMNTDRKERKQSQGIDVPIPGSRKRRSSRPEDEEREEGQREEGLKEGLNECSAAMVLMKLSCSPRSPVMPPDGGMGLSESAVSSVSSGVWSWAGGSQSSWSPQHRSATPSPPLSESSPANTDDGLDLDDSFFDETVPRKRRSSTRTMFKCTWVGCQEMTSTSGAIERHVRLQHLGRAERSGTVSEMSENSESDSDSDDDHEEEFYWTEIEVNVATWVDPCEPLGPSPAPVSPPPPPAPPMAFTFTTSPTTAIPTPIAAPQPIFTPTFSSFASPPQYIQVYSPPTLSHMDMARPPHEDPEYQRQFAHSAATLSSSWPRTSAYLSSSSRGKIRVSSSPKSSPGRGKRNGESRKCRKVYGMEQRDMWCTQCKWKKACSRFGE</sequence>
<keyword evidence="3 9" id="KW-0863">Zinc-finger</keyword>
<dbReference type="Pfam" id="PF15997">
    <property type="entry name" value="DUF4772"/>
    <property type="match status" value="1"/>
</dbReference>
<feature type="compositionally biased region" description="Acidic residues" evidence="10">
    <location>
        <begin position="338"/>
        <end position="351"/>
    </location>
</feature>
<keyword evidence="13" id="KW-1185">Reference proteome</keyword>
<dbReference type="GO" id="GO:0000978">
    <property type="term" value="F:RNA polymerase II cis-regulatory region sequence-specific DNA binding"/>
    <property type="evidence" value="ECO:0007669"/>
    <property type="project" value="TreeGrafter"/>
</dbReference>
<keyword evidence="8" id="KW-0539">Nucleus</keyword>
<evidence type="ECO:0000259" key="11">
    <source>
        <dbReference type="PROSITE" id="PS50157"/>
    </source>
</evidence>
<evidence type="ECO:0000256" key="7">
    <source>
        <dbReference type="ARBA" id="ARBA00023163"/>
    </source>
</evidence>
<reference evidence="12 13" key="1">
    <citation type="submission" date="2024-05" db="EMBL/GenBank/DDBJ databases">
        <authorList>
            <person name="Wallberg A."/>
        </authorList>
    </citation>
    <scope>NUCLEOTIDE SEQUENCE [LARGE SCALE GENOMIC DNA]</scope>
</reference>
<dbReference type="PANTHER" id="PTHR13006:SF9">
    <property type="entry name" value="GLUCOSE TRANSPORTER 4 ENHANCER FACTOR, ISOFORM G"/>
    <property type="match status" value="1"/>
</dbReference>
<dbReference type="GO" id="GO:0006357">
    <property type="term" value="P:regulation of transcription by RNA polymerase II"/>
    <property type="evidence" value="ECO:0007669"/>
    <property type="project" value="TreeGrafter"/>
</dbReference>
<keyword evidence="4" id="KW-0862">Zinc</keyword>
<dbReference type="AlphaFoldDB" id="A0AAV2PX59"/>
<dbReference type="GO" id="GO:0005634">
    <property type="term" value="C:nucleus"/>
    <property type="evidence" value="ECO:0007669"/>
    <property type="project" value="UniProtKB-SubCell"/>
</dbReference>
<feature type="compositionally biased region" description="Low complexity" evidence="10">
    <location>
        <begin position="473"/>
        <end position="491"/>
    </location>
</feature>
<keyword evidence="7" id="KW-0804">Transcription</keyword>
<dbReference type="SMART" id="SM01366">
    <property type="entry name" value="c-clamp"/>
    <property type="match status" value="1"/>
</dbReference>
<protein>
    <recommendedName>
        <fullName evidence="11">C2H2-type domain-containing protein</fullName>
    </recommendedName>
</protein>
<name>A0AAV2PX59_MEGNR</name>
<evidence type="ECO:0000256" key="2">
    <source>
        <dbReference type="ARBA" id="ARBA00022723"/>
    </source>
</evidence>
<evidence type="ECO:0000256" key="8">
    <source>
        <dbReference type="ARBA" id="ARBA00023242"/>
    </source>
</evidence>
<organism evidence="12 13">
    <name type="scientific">Meganyctiphanes norvegica</name>
    <name type="common">Northern krill</name>
    <name type="synonym">Thysanopoda norvegica</name>
    <dbReference type="NCBI Taxonomy" id="48144"/>
    <lineage>
        <taxon>Eukaryota</taxon>
        <taxon>Metazoa</taxon>
        <taxon>Ecdysozoa</taxon>
        <taxon>Arthropoda</taxon>
        <taxon>Crustacea</taxon>
        <taxon>Multicrustacea</taxon>
        <taxon>Malacostraca</taxon>
        <taxon>Eumalacostraca</taxon>
        <taxon>Eucarida</taxon>
        <taxon>Euphausiacea</taxon>
        <taxon>Euphausiidae</taxon>
        <taxon>Meganyctiphanes</taxon>
    </lineage>
</organism>
<keyword evidence="2" id="KW-0479">Metal-binding</keyword>
<evidence type="ECO:0000256" key="6">
    <source>
        <dbReference type="ARBA" id="ARBA00023125"/>
    </source>
</evidence>
<comment type="subcellular location">
    <subcellularLocation>
        <location evidence="1">Nucleus</location>
    </subcellularLocation>
</comment>
<evidence type="ECO:0000313" key="12">
    <source>
        <dbReference type="EMBL" id="CAL4065782.1"/>
    </source>
</evidence>
<evidence type="ECO:0000256" key="4">
    <source>
        <dbReference type="ARBA" id="ARBA00022833"/>
    </source>
</evidence>
<keyword evidence="6" id="KW-0238">DNA-binding</keyword>
<feature type="compositionally biased region" description="Acidic residues" evidence="10">
    <location>
        <begin position="273"/>
        <end position="282"/>
    </location>
</feature>
<feature type="compositionally biased region" description="Basic and acidic residues" evidence="10">
    <location>
        <begin position="150"/>
        <end position="161"/>
    </location>
</feature>
<evidence type="ECO:0000256" key="9">
    <source>
        <dbReference type="PROSITE-ProRule" id="PRU00042"/>
    </source>
</evidence>
<dbReference type="PANTHER" id="PTHR13006">
    <property type="entry name" value="PAPILLOMAVIRUS REGULATORY FACTOR PRF-1"/>
    <property type="match status" value="1"/>
</dbReference>
<proteinExistence type="predicted"/>
<evidence type="ECO:0000256" key="10">
    <source>
        <dbReference type="SAM" id="MobiDB-lite"/>
    </source>
</evidence>
<dbReference type="InterPro" id="IPR013087">
    <property type="entry name" value="Znf_C2H2_type"/>
</dbReference>
<evidence type="ECO:0000256" key="3">
    <source>
        <dbReference type="ARBA" id="ARBA00022771"/>
    </source>
</evidence>
<evidence type="ECO:0000256" key="1">
    <source>
        <dbReference type="ARBA" id="ARBA00004123"/>
    </source>
</evidence>
<feature type="compositionally biased region" description="Basic and acidic residues" evidence="10">
    <location>
        <begin position="178"/>
        <end position="198"/>
    </location>
</feature>
<dbReference type="SMART" id="SM00355">
    <property type="entry name" value="ZnF_C2H2"/>
    <property type="match status" value="1"/>
</dbReference>
<dbReference type="GO" id="GO:0003700">
    <property type="term" value="F:DNA-binding transcription factor activity"/>
    <property type="evidence" value="ECO:0007669"/>
    <property type="project" value="TreeGrafter"/>
</dbReference>
<feature type="compositionally biased region" description="Low complexity" evidence="10">
    <location>
        <begin position="242"/>
        <end position="251"/>
    </location>
</feature>
<accession>A0AAV2PX59</accession>
<dbReference type="InterPro" id="IPR052253">
    <property type="entry name" value="CR1/CR2-DNA-binding_regulator"/>
</dbReference>
<evidence type="ECO:0000256" key="5">
    <source>
        <dbReference type="ARBA" id="ARBA00023015"/>
    </source>
</evidence>
<dbReference type="EMBL" id="CAXKWB010001909">
    <property type="protein sequence ID" value="CAL4065782.1"/>
    <property type="molecule type" value="Genomic_DNA"/>
</dbReference>